<evidence type="ECO:0008006" key="4">
    <source>
        <dbReference type="Google" id="ProtNLM"/>
    </source>
</evidence>
<feature type="transmembrane region" description="Helical" evidence="1">
    <location>
        <begin position="52"/>
        <end position="69"/>
    </location>
</feature>
<keyword evidence="1" id="KW-1133">Transmembrane helix</keyword>
<dbReference type="OrthoDB" id="9790659at2"/>
<dbReference type="PANTHER" id="PTHR20992">
    <property type="entry name" value="AT15442P-RELATED"/>
    <property type="match status" value="1"/>
</dbReference>
<dbReference type="PANTHER" id="PTHR20992:SF9">
    <property type="entry name" value="AT15442P-RELATED"/>
    <property type="match status" value="1"/>
</dbReference>
<accession>A0A2U8QSM4</accession>
<feature type="transmembrane region" description="Helical" evidence="1">
    <location>
        <begin position="242"/>
        <end position="260"/>
    </location>
</feature>
<dbReference type="EMBL" id="CP029463">
    <property type="protein sequence ID" value="AWM13170.1"/>
    <property type="molecule type" value="Genomic_DNA"/>
</dbReference>
<feature type="transmembrane region" description="Helical" evidence="1">
    <location>
        <begin position="109"/>
        <end position="129"/>
    </location>
</feature>
<sequence>MENQNQEQSSVSSLLSSFKELIREIFDISKDTDRRATIEDIRAGIDMRGQNAWVLIFSILIASTGLNTSSTAVVIGAMLISPLMGPILGMGLALGINDIELLRKSLKNFGVMVVLSLSTSFLFFSVPLFQNETPELIARTSPNVLDIIIALSGGLALLVALSRRNKSTNTIAGVAIATALMPPLCTAGFGLATGKWDFFGGALFLFSINTIFIATATYLVVKSLRFPLKEYADKQRKKQISQLLTVIALAIFVPSVYFFYKLYKKSDFERKVETVLLAMKDDKGIGVFDIQTSYKDNTVSFAVIGESLENTEIKKIQDKITSLGYPGVQVKVLQDLESKKTLSRLNEIENSYLTTQQLLMKKEEQLLEKDKEIFSLKSRLNNGSTISFVDVAEELKSLNENIQEVSYYNILHTNFKAVDTVPNFIVKWDKEIQSSIKEKETDRFTKWLQTKLKSKKVVVRSE</sequence>
<evidence type="ECO:0000256" key="1">
    <source>
        <dbReference type="SAM" id="Phobius"/>
    </source>
</evidence>
<organism evidence="2 3">
    <name type="scientific">Flavobacterium sediminis</name>
    <dbReference type="NCBI Taxonomy" id="2201181"/>
    <lineage>
        <taxon>Bacteria</taxon>
        <taxon>Pseudomonadati</taxon>
        <taxon>Bacteroidota</taxon>
        <taxon>Flavobacteriia</taxon>
        <taxon>Flavobacteriales</taxon>
        <taxon>Flavobacteriaceae</taxon>
        <taxon>Flavobacterium</taxon>
    </lineage>
</organism>
<dbReference type="RefSeq" id="WP_109568573.1">
    <property type="nucleotide sequence ID" value="NZ_CP029463.1"/>
</dbReference>
<feature type="transmembrane region" description="Helical" evidence="1">
    <location>
        <begin position="75"/>
        <end position="97"/>
    </location>
</feature>
<evidence type="ECO:0000313" key="3">
    <source>
        <dbReference type="Proteomes" id="UP000245429"/>
    </source>
</evidence>
<keyword evidence="1" id="KW-0472">Membrane</keyword>
<reference evidence="2 3" key="1">
    <citation type="submission" date="2018-05" db="EMBL/GenBank/DDBJ databases">
        <title>Flavobacterium sp. MEBiC07310.</title>
        <authorList>
            <person name="Baek K."/>
        </authorList>
    </citation>
    <scope>NUCLEOTIDE SEQUENCE [LARGE SCALE GENOMIC DNA]</scope>
    <source>
        <strain evidence="2 3">MEBiC07310</strain>
    </source>
</reference>
<gene>
    <name evidence="2" type="ORF">DI487_04290</name>
</gene>
<dbReference type="KEGG" id="fse:DI487_04290"/>
<keyword evidence="1" id="KW-0812">Transmembrane</keyword>
<feature type="transmembrane region" description="Helical" evidence="1">
    <location>
        <begin position="141"/>
        <end position="161"/>
    </location>
</feature>
<dbReference type="Proteomes" id="UP000245429">
    <property type="component" value="Chromosome"/>
</dbReference>
<feature type="transmembrane region" description="Helical" evidence="1">
    <location>
        <begin position="198"/>
        <end position="221"/>
    </location>
</feature>
<dbReference type="Pfam" id="PF04087">
    <property type="entry name" value="DUF389"/>
    <property type="match status" value="1"/>
</dbReference>
<protein>
    <recommendedName>
        <fullName evidence="4">TIGR00341 family protein</fullName>
    </recommendedName>
</protein>
<feature type="transmembrane region" description="Helical" evidence="1">
    <location>
        <begin position="173"/>
        <end position="192"/>
    </location>
</feature>
<dbReference type="AlphaFoldDB" id="A0A2U8QSM4"/>
<evidence type="ECO:0000313" key="2">
    <source>
        <dbReference type="EMBL" id="AWM13170.1"/>
    </source>
</evidence>
<name>A0A2U8QSM4_9FLAO</name>
<dbReference type="InterPro" id="IPR005240">
    <property type="entry name" value="DUF389"/>
</dbReference>
<proteinExistence type="predicted"/>
<keyword evidence="3" id="KW-1185">Reference proteome</keyword>